<dbReference type="Gene3D" id="3.40.30.10">
    <property type="entry name" value="Glutaredoxin"/>
    <property type="match status" value="1"/>
</dbReference>
<reference evidence="2 3" key="1">
    <citation type="submission" date="2019-08" db="EMBL/GenBank/DDBJ databases">
        <title>Genome sequence of Gillisia hiemivivida IC154 (type strain).</title>
        <authorList>
            <person name="Bowman J.P."/>
        </authorList>
    </citation>
    <scope>NUCLEOTIDE SEQUENCE [LARGE SCALE GENOMIC DNA]</scope>
    <source>
        <strain evidence="2 3">IC154</strain>
    </source>
</reference>
<feature type="domain" description="Spermatogenesis-associated protein 20-like TRX" evidence="1">
    <location>
        <begin position="7"/>
        <end position="162"/>
    </location>
</feature>
<evidence type="ECO:0000313" key="3">
    <source>
        <dbReference type="Proteomes" id="UP000321367"/>
    </source>
</evidence>
<dbReference type="EMBL" id="VORY01000003">
    <property type="protein sequence ID" value="TXD94713.1"/>
    <property type="molecule type" value="Genomic_DNA"/>
</dbReference>
<dbReference type="Proteomes" id="UP000321367">
    <property type="component" value="Unassembled WGS sequence"/>
</dbReference>
<dbReference type="PANTHER" id="PTHR42899:SF1">
    <property type="entry name" value="SPERMATOGENESIS-ASSOCIATED PROTEIN 20"/>
    <property type="match status" value="1"/>
</dbReference>
<sequence length="677" mass="78582">MKSEKHTNSLIQESSPYLLQHAHNPVNWYPWGSNILEKAVADNKLIIISVGYAACHWCHVMEHESFEDEDVAEIMNSHYYNIKVDREERPDLDMVYMSAVQIMTGSGGWPMNIVALPDGRPVWGGTYFKKDTWKSSLLQIAKLYKENPEKLHEYADKLSEGLKSMQLIPESSASENDISLDIIIEKLEKNFDWKYGGTKQVPKFVIPANFEFLLKYAQLYKKENVEEFVKLSLTKISFGGIYDHIEGGFSRYSVDEKWHIPHFEKMLYDNAQMVSLYSKAYALTNIDWYREVVEQSLEFIKNNLTTKEGSFYSSLDADSINKKGQLKEGAFYTWEIDELKELLNEEFPIFKEYYNINSYGKWENNEYVLIRTQEDTTFLEEHKLNSAEFRKMKDNWSTSLSSKRNTREKPRLDDKQLTSWNALMLSGYVDAYKITHNEDYLAIALKNAYFIKKHLYKTEGNLQRSFKNGESSINGYLEDYAFLIEACIKLYEVTFDFNWLTFSKDLIDCCIQNFHDPKSGLFYFTSKQDQPLITRNYELSDNVIPASNSVMAQNLFKLSKYFGQKDFLTISEKMLTAVTPQLKDYPQGYSNWLSLKLNFSHNFYDVVIMGPNAKDLLAKLHKAYLPNILIAGSTVESNSSPLFQNRFKEGEDLIYVCTNGTCQLPVKTITSVLELIK</sequence>
<dbReference type="AlphaFoldDB" id="A0A5C6ZZ91"/>
<dbReference type="SUPFAM" id="SSF48208">
    <property type="entry name" value="Six-hairpin glycosidases"/>
    <property type="match status" value="1"/>
</dbReference>
<dbReference type="PIRSF" id="PIRSF006402">
    <property type="entry name" value="UCP006402_thioredoxin"/>
    <property type="match status" value="1"/>
</dbReference>
<dbReference type="RefSeq" id="WP_146930077.1">
    <property type="nucleotide sequence ID" value="NZ_CBCSHZ010000012.1"/>
</dbReference>
<comment type="caution">
    <text evidence="2">The sequence shown here is derived from an EMBL/GenBank/DDBJ whole genome shotgun (WGS) entry which is preliminary data.</text>
</comment>
<evidence type="ECO:0000313" key="2">
    <source>
        <dbReference type="EMBL" id="TXD94713.1"/>
    </source>
</evidence>
<dbReference type="Gene3D" id="1.50.10.20">
    <property type="match status" value="1"/>
</dbReference>
<keyword evidence="3" id="KW-1185">Reference proteome</keyword>
<dbReference type="InterPro" id="IPR008928">
    <property type="entry name" value="6-hairpin_glycosidase_sf"/>
</dbReference>
<name>A0A5C6ZZ91_9FLAO</name>
<organism evidence="2 3">
    <name type="scientific">Gillisia hiemivivida</name>
    <dbReference type="NCBI Taxonomy" id="291190"/>
    <lineage>
        <taxon>Bacteria</taxon>
        <taxon>Pseudomonadati</taxon>
        <taxon>Bacteroidota</taxon>
        <taxon>Flavobacteriia</taxon>
        <taxon>Flavobacteriales</taxon>
        <taxon>Flavobacteriaceae</taxon>
        <taxon>Gillisia</taxon>
    </lineage>
</organism>
<dbReference type="OrthoDB" id="9762614at2"/>
<dbReference type="InterPro" id="IPR036249">
    <property type="entry name" value="Thioredoxin-like_sf"/>
</dbReference>
<gene>
    <name evidence="2" type="ORF">ES724_04350</name>
</gene>
<accession>A0A5C6ZZ91</accession>
<protein>
    <submittedName>
        <fullName evidence="2">Thioredoxin domain-containing protein</fullName>
    </submittedName>
</protein>
<dbReference type="GO" id="GO:0005975">
    <property type="term" value="P:carbohydrate metabolic process"/>
    <property type="evidence" value="ECO:0007669"/>
    <property type="project" value="InterPro"/>
</dbReference>
<proteinExistence type="predicted"/>
<dbReference type="SUPFAM" id="SSF52833">
    <property type="entry name" value="Thioredoxin-like"/>
    <property type="match status" value="1"/>
</dbReference>
<dbReference type="InterPro" id="IPR012341">
    <property type="entry name" value="6hp_glycosidase-like_sf"/>
</dbReference>
<dbReference type="Gene3D" id="1.50.10.10">
    <property type="match status" value="1"/>
</dbReference>
<dbReference type="CDD" id="cd02955">
    <property type="entry name" value="SSP411"/>
    <property type="match status" value="1"/>
</dbReference>
<dbReference type="InterPro" id="IPR024705">
    <property type="entry name" value="Ssp411"/>
</dbReference>
<dbReference type="InterPro" id="IPR004879">
    <property type="entry name" value="Ssp411-like_TRX"/>
</dbReference>
<evidence type="ECO:0000259" key="1">
    <source>
        <dbReference type="Pfam" id="PF03190"/>
    </source>
</evidence>
<dbReference type="Pfam" id="PF03190">
    <property type="entry name" value="Thioredox_DsbH"/>
    <property type="match status" value="1"/>
</dbReference>
<dbReference type="PANTHER" id="PTHR42899">
    <property type="entry name" value="SPERMATOGENESIS-ASSOCIATED PROTEIN 20"/>
    <property type="match status" value="1"/>
</dbReference>